<proteinExistence type="inferred from homology"/>
<dbReference type="InterPro" id="IPR014721">
    <property type="entry name" value="Ribsml_uS5_D2-typ_fold_subgr"/>
</dbReference>
<dbReference type="CDD" id="cd00009">
    <property type="entry name" value="AAA"/>
    <property type="match status" value="1"/>
</dbReference>
<dbReference type="SMART" id="SM00382">
    <property type="entry name" value="AAA"/>
    <property type="match status" value="1"/>
</dbReference>
<evidence type="ECO:0000313" key="5">
    <source>
        <dbReference type="EMBL" id="MDR6166285.1"/>
    </source>
</evidence>
<dbReference type="InterPro" id="IPR001208">
    <property type="entry name" value="MCM_dom"/>
</dbReference>
<keyword evidence="3" id="KW-0067">ATP-binding</keyword>
<dbReference type="Pfam" id="PF13335">
    <property type="entry name" value="Mg_chelatase_C"/>
    <property type="match status" value="1"/>
</dbReference>
<evidence type="ECO:0000256" key="2">
    <source>
        <dbReference type="ARBA" id="ARBA00022741"/>
    </source>
</evidence>
<evidence type="ECO:0000256" key="1">
    <source>
        <dbReference type="ARBA" id="ARBA00006354"/>
    </source>
</evidence>
<accession>A0ABU1HXB3</accession>
<dbReference type="SUPFAM" id="SSF52540">
    <property type="entry name" value="P-loop containing nucleoside triphosphate hydrolases"/>
    <property type="match status" value="1"/>
</dbReference>
<comment type="similarity">
    <text evidence="1">Belongs to the Mg-chelatase subunits D/I family. ComM subfamily.</text>
</comment>
<dbReference type="Gene3D" id="3.40.50.300">
    <property type="entry name" value="P-loop containing nucleotide triphosphate hydrolases"/>
    <property type="match status" value="1"/>
</dbReference>
<dbReference type="Pfam" id="PF01078">
    <property type="entry name" value="Mg_chelatase"/>
    <property type="match status" value="1"/>
</dbReference>
<dbReference type="Gene3D" id="3.30.230.10">
    <property type="match status" value="1"/>
</dbReference>
<dbReference type="Pfam" id="PF13541">
    <property type="entry name" value="ChlI"/>
    <property type="match status" value="1"/>
</dbReference>
<dbReference type="InterPro" id="IPR000523">
    <property type="entry name" value="Mg_chelatse_chII-like_cat_dom"/>
</dbReference>
<feature type="domain" description="MCM C-terminal AAA(+) ATPase" evidence="4">
    <location>
        <begin position="291"/>
        <end position="356"/>
    </location>
</feature>
<dbReference type="PANTHER" id="PTHR32039:SF7">
    <property type="entry name" value="COMPETENCE PROTEIN COMM"/>
    <property type="match status" value="1"/>
</dbReference>
<dbReference type="PROSITE" id="PS50051">
    <property type="entry name" value="MCM_2"/>
    <property type="match status" value="1"/>
</dbReference>
<evidence type="ECO:0000259" key="4">
    <source>
        <dbReference type="PROSITE" id="PS50051"/>
    </source>
</evidence>
<dbReference type="PANTHER" id="PTHR32039">
    <property type="entry name" value="MAGNESIUM-CHELATASE SUBUNIT CHLI"/>
    <property type="match status" value="1"/>
</dbReference>
<dbReference type="InterPro" id="IPR025158">
    <property type="entry name" value="Mg_chelat-rel_C"/>
</dbReference>
<organism evidence="5 6">
    <name type="scientific">Microbacterium paludicola</name>
    <dbReference type="NCBI Taxonomy" id="300019"/>
    <lineage>
        <taxon>Bacteria</taxon>
        <taxon>Bacillati</taxon>
        <taxon>Actinomycetota</taxon>
        <taxon>Actinomycetes</taxon>
        <taxon>Micrococcales</taxon>
        <taxon>Microbacteriaceae</taxon>
        <taxon>Microbacterium</taxon>
    </lineage>
</organism>
<evidence type="ECO:0000256" key="3">
    <source>
        <dbReference type="ARBA" id="ARBA00022840"/>
    </source>
</evidence>
<dbReference type="Proteomes" id="UP001260188">
    <property type="component" value="Unassembled WGS sequence"/>
</dbReference>
<dbReference type="InterPro" id="IPR004482">
    <property type="entry name" value="Mg_chelat-rel"/>
</dbReference>
<name>A0ABU1HXB3_9MICO</name>
<dbReference type="SUPFAM" id="SSF54211">
    <property type="entry name" value="Ribosomal protein S5 domain 2-like"/>
    <property type="match status" value="1"/>
</dbReference>
<dbReference type="InterPro" id="IPR027417">
    <property type="entry name" value="P-loop_NTPase"/>
</dbReference>
<dbReference type="InterPro" id="IPR020568">
    <property type="entry name" value="Ribosomal_Su5_D2-typ_SF"/>
</dbReference>
<reference evidence="5 6" key="1">
    <citation type="submission" date="2023-08" db="EMBL/GenBank/DDBJ databases">
        <title>Functional and genomic diversity of the sorghum phyllosphere microbiome.</title>
        <authorList>
            <person name="Shade A."/>
        </authorList>
    </citation>
    <scope>NUCLEOTIDE SEQUENCE [LARGE SCALE GENOMIC DNA]</scope>
    <source>
        <strain evidence="5 6">SORGH_AS_0919</strain>
    </source>
</reference>
<comment type="caution">
    <text evidence="5">The sequence shown here is derived from an EMBL/GenBank/DDBJ whole genome shotgun (WGS) entry which is preliminary data.</text>
</comment>
<evidence type="ECO:0000313" key="6">
    <source>
        <dbReference type="Proteomes" id="UP001260188"/>
    </source>
</evidence>
<dbReference type="InterPro" id="IPR003593">
    <property type="entry name" value="AAA+_ATPase"/>
</dbReference>
<keyword evidence="6" id="KW-1185">Reference proteome</keyword>
<dbReference type="InterPro" id="IPR045006">
    <property type="entry name" value="CHLI-like"/>
</dbReference>
<dbReference type="NCBIfam" id="TIGR00368">
    <property type="entry name" value="YifB family Mg chelatase-like AAA ATPase"/>
    <property type="match status" value="1"/>
</dbReference>
<keyword evidence="2" id="KW-0547">Nucleotide-binding</keyword>
<gene>
    <name evidence="5" type="ORF">QE367_000489</name>
</gene>
<dbReference type="EMBL" id="JAVIZA010000001">
    <property type="protein sequence ID" value="MDR6166285.1"/>
    <property type="molecule type" value="Genomic_DNA"/>
</dbReference>
<sequence length="514" mass="53345">MSLGRTWAVSLTGLVGDLVEVEADLSNQTPAFRIVGLADRALAEAQQRVHNACQNSGLPLSRRRVTVNLSPASLPKQGAGFDVAIAAAALATELPMDPASLADTVHIGELGLDGRLRPVPGVLPAVIAAARAGRRTVIVPEACRAEAALVDGIRVVGCHTLAGVARWHGLEIDGDDEAVPEVPVPAADAASGDGLPVDDLSDIRGQEEAIDALVVAAAGGHHLLMSGPPGAGKTMLARRLPGLLPALDDETALQVASIRSLSGTVVDSLSRVPPFEAPHHSVSVAALVGGGSRSLRPGAIARASGGVLFLDEAGEYSAHALDSLRQPLEAGSIDIHRAGFRATLPARFQLVLATNPCPCGQYGVRGGTCSCPSLAIRRYLGRLSGPLLDRIDIELSLARVSLADLTARAPAHMTTAEAREQVAAARARAAARLAATPWRTNAAVSGAWLRDGPLAPEPRVRAPLDAALQRGALTLRGYDRVLRVAWSVADLAGRERLTAGDVGRALFLKKGLQQ</sequence>
<dbReference type="RefSeq" id="WP_309664601.1">
    <property type="nucleotide sequence ID" value="NZ_JAVIZA010000001.1"/>
</dbReference>
<protein>
    <submittedName>
        <fullName evidence="5">Magnesium chelatase family protein</fullName>
    </submittedName>
</protein>